<evidence type="ECO:0000256" key="5">
    <source>
        <dbReference type="ARBA" id="ARBA00022801"/>
    </source>
</evidence>
<evidence type="ECO:0000259" key="8">
    <source>
        <dbReference type="Pfam" id="PF01850"/>
    </source>
</evidence>
<keyword evidence="3" id="KW-0540">Nuclease</keyword>
<keyword evidence="2" id="KW-1277">Toxin-antitoxin system</keyword>
<dbReference type="AlphaFoldDB" id="A0A919SLN4"/>
<dbReference type="CDD" id="cd18755">
    <property type="entry name" value="PIN_MtVapC3_VapC21-like"/>
    <property type="match status" value="1"/>
</dbReference>
<keyword evidence="4" id="KW-0479">Metal-binding</keyword>
<dbReference type="Pfam" id="PF01850">
    <property type="entry name" value="PIN"/>
    <property type="match status" value="1"/>
</dbReference>
<keyword evidence="5" id="KW-0378">Hydrolase</keyword>
<dbReference type="InterPro" id="IPR002716">
    <property type="entry name" value="PIN_dom"/>
</dbReference>
<dbReference type="InterPro" id="IPR050556">
    <property type="entry name" value="Type_II_TA_system_RNase"/>
</dbReference>
<protein>
    <submittedName>
        <fullName evidence="9">Ribonuclease VapC2</fullName>
    </submittedName>
</protein>
<dbReference type="PANTHER" id="PTHR33653:SF1">
    <property type="entry name" value="RIBONUCLEASE VAPC2"/>
    <property type="match status" value="1"/>
</dbReference>
<evidence type="ECO:0000313" key="10">
    <source>
        <dbReference type="Proteomes" id="UP000680865"/>
    </source>
</evidence>
<dbReference type="RefSeq" id="WP_212998752.1">
    <property type="nucleotide sequence ID" value="NZ_BAAATW010000004.1"/>
</dbReference>
<dbReference type="GO" id="GO:0016787">
    <property type="term" value="F:hydrolase activity"/>
    <property type="evidence" value="ECO:0007669"/>
    <property type="project" value="UniProtKB-KW"/>
</dbReference>
<evidence type="ECO:0000256" key="6">
    <source>
        <dbReference type="ARBA" id="ARBA00022842"/>
    </source>
</evidence>
<dbReference type="GO" id="GO:0046872">
    <property type="term" value="F:metal ion binding"/>
    <property type="evidence" value="ECO:0007669"/>
    <property type="project" value="UniProtKB-KW"/>
</dbReference>
<comment type="cofactor">
    <cofactor evidence="1">
        <name>Mg(2+)</name>
        <dbReference type="ChEBI" id="CHEBI:18420"/>
    </cofactor>
</comment>
<proteinExistence type="inferred from homology"/>
<evidence type="ECO:0000256" key="2">
    <source>
        <dbReference type="ARBA" id="ARBA00022649"/>
    </source>
</evidence>
<dbReference type="EMBL" id="BOQP01000020">
    <property type="protein sequence ID" value="GIM74416.1"/>
    <property type="molecule type" value="Genomic_DNA"/>
</dbReference>
<feature type="domain" description="PIN" evidence="8">
    <location>
        <begin position="9"/>
        <end position="125"/>
    </location>
</feature>
<accession>A0A919SLN4</accession>
<evidence type="ECO:0000256" key="3">
    <source>
        <dbReference type="ARBA" id="ARBA00022722"/>
    </source>
</evidence>
<dbReference type="SUPFAM" id="SSF88723">
    <property type="entry name" value="PIN domain-like"/>
    <property type="match status" value="1"/>
</dbReference>
<keyword evidence="10" id="KW-1185">Reference proteome</keyword>
<keyword evidence="6" id="KW-0460">Magnesium</keyword>
<dbReference type="Gene3D" id="3.40.50.1010">
    <property type="entry name" value="5'-nuclease"/>
    <property type="match status" value="1"/>
</dbReference>
<sequence>MSARRYLGDTSALSRFSANDKIRAAWAGHLADGLIGVCPITELEIFFSAQSTSHRDSMENTLESYCPWVTVPEQVFRRAREVQNSMFQRGTHRSAGPVDLLVAATAELQGLTMLHYDRDFVKIAEVTGQEVQWLAEPGSID</sequence>
<reference evidence="9" key="1">
    <citation type="submission" date="2021-03" db="EMBL/GenBank/DDBJ databases">
        <title>Whole genome shotgun sequence of Actinoplanes consettensis NBRC 14913.</title>
        <authorList>
            <person name="Komaki H."/>
            <person name="Tamura T."/>
        </authorList>
    </citation>
    <scope>NUCLEOTIDE SEQUENCE</scope>
    <source>
        <strain evidence="9">NBRC 14913</strain>
    </source>
</reference>
<comment type="similarity">
    <text evidence="7">Belongs to the PINc/VapC protein family.</text>
</comment>
<comment type="caution">
    <text evidence="9">The sequence shown here is derived from an EMBL/GenBank/DDBJ whole genome shotgun (WGS) entry which is preliminary data.</text>
</comment>
<dbReference type="GO" id="GO:0004518">
    <property type="term" value="F:nuclease activity"/>
    <property type="evidence" value="ECO:0007669"/>
    <property type="project" value="UniProtKB-KW"/>
</dbReference>
<dbReference type="PANTHER" id="PTHR33653">
    <property type="entry name" value="RIBONUCLEASE VAPC2"/>
    <property type="match status" value="1"/>
</dbReference>
<evidence type="ECO:0000256" key="7">
    <source>
        <dbReference type="ARBA" id="ARBA00038093"/>
    </source>
</evidence>
<organism evidence="9 10">
    <name type="scientific">Winogradskya consettensis</name>
    <dbReference type="NCBI Taxonomy" id="113560"/>
    <lineage>
        <taxon>Bacteria</taxon>
        <taxon>Bacillati</taxon>
        <taxon>Actinomycetota</taxon>
        <taxon>Actinomycetes</taxon>
        <taxon>Micromonosporales</taxon>
        <taxon>Micromonosporaceae</taxon>
        <taxon>Winogradskya</taxon>
    </lineage>
</organism>
<evidence type="ECO:0000256" key="4">
    <source>
        <dbReference type="ARBA" id="ARBA00022723"/>
    </source>
</evidence>
<evidence type="ECO:0000313" key="9">
    <source>
        <dbReference type="EMBL" id="GIM74416.1"/>
    </source>
</evidence>
<gene>
    <name evidence="9" type="primary">vapC2</name>
    <name evidence="9" type="ORF">Aco04nite_40200</name>
</gene>
<evidence type="ECO:0000256" key="1">
    <source>
        <dbReference type="ARBA" id="ARBA00001946"/>
    </source>
</evidence>
<dbReference type="InterPro" id="IPR029060">
    <property type="entry name" value="PIN-like_dom_sf"/>
</dbReference>
<name>A0A919SLN4_9ACTN</name>
<dbReference type="Proteomes" id="UP000680865">
    <property type="component" value="Unassembled WGS sequence"/>
</dbReference>